<dbReference type="EMBL" id="JAEHOE010000131">
    <property type="protein sequence ID" value="KAG2485346.1"/>
    <property type="molecule type" value="Genomic_DNA"/>
</dbReference>
<dbReference type="AlphaFoldDB" id="A0A835XNC0"/>
<evidence type="ECO:0000259" key="1">
    <source>
        <dbReference type="PROSITE" id="PS50927"/>
    </source>
</evidence>
<dbReference type="Proteomes" id="UP000612055">
    <property type="component" value="Unassembled WGS sequence"/>
</dbReference>
<dbReference type="PROSITE" id="PS50927">
    <property type="entry name" value="BULB_LECTIN"/>
    <property type="match status" value="1"/>
</dbReference>
<organism evidence="2 3">
    <name type="scientific">Edaphochlamys debaryana</name>
    <dbReference type="NCBI Taxonomy" id="47281"/>
    <lineage>
        <taxon>Eukaryota</taxon>
        <taxon>Viridiplantae</taxon>
        <taxon>Chlorophyta</taxon>
        <taxon>core chlorophytes</taxon>
        <taxon>Chlorophyceae</taxon>
        <taxon>CS clade</taxon>
        <taxon>Chlamydomonadales</taxon>
        <taxon>Chlamydomonadales incertae sedis</taxon>
        <taxon>Edaphochlamys</taxon>
    </lineage>
</organism>
<comment type="caution">
    <text evidence="2">The sequence shown here is derived from an EMBL/GenBank/DDBJ whole genome shotgun (WGS) entry which is preliminary data.</text>
</comment>
<sequence length="534" mass="58763">MRRVHDFLRKQPPNDDEGAETCTYSAQGDLLCAREGFFARNDGPWDAGVTWSSVEAQGSALTVVPDIYRKENCLAFCKAMPACKSVVYDGAKKSCTLKSQITGAAAGATAGVTTWFKEWYPDMDDPGADMTSGTKSTFDECAALCTQTPQCMVAVYDPSTRTCRAKAAEGTRIPRLGMYTWVRQSSAKFTTPDLIGYYTGESFTNAFWKDISTPSSVNNATQIRGTPYADVVPGALRGRLAVIGKPGDSITFPTRILPETYTLFHNARYSGVNRGRIFTGATPNVNWCSGFWGNEDPNNKGGYTGCAYRQTTWITPLTNYHGSCWVLSVDQNQMYRSNRVTRTNKRGGTPDYAQLRIGSQGGELSDYQVACVLVYSRHLSDDEIVKIEDELVDEYGLPIGSRDLGTLGPGDFLISGDNNKDKIYSANRDYMLVMQGDANLVLYRVRDMAVMWATNWADTYSQNSTVNSGAGPYMLRVAGNDGHVILTNKDDKVLWKNNVFTEGSCYTLRVTDSGFMEVTDPLGNVKFRRPGAVG</sequence>
<gene>
    <name evidence="2" type="ORF">HYH03_015927</name>
</gene>
<proteinExistence type="predicted"/>
<dbReference type="Pfam" id="PF00024">
    <property type="entry name" value="PAN_1"/>
    <property type="match status" value="2"/>
</dbReference>
<evidence type="ECO:0000313" key="3">
    <source>
        <dbReference type="Proteomes" id="UP000612055"/>
    </source>
</evidence>
<name>A0A835XNC0_9CHLO</name>
<dbReference type="InterPro" id="IPR036426">
    <property type="entry name" value="Bulb-type_lectin_dom_sf"/>
</dbReference>
<dbReference type="Gene3D" id="2.90.10.30">
    <property type="match status" value="1"/>
</dbReference>
<evidence type="ECO:0000313" key="2">
    <source>
        <dbReference type="EMBL" id="KAG2485346.1"/>
    </source>
</evidence>
<dbReference type="OrthoDB" id="1884773at2759"/>
<keyword evidence="3" id="KW-1185">Reference proteome</keyword>
<dbReference type="Gene3D" id="3.50.4.10">
    <property type="entry name" value="Hepatocyte Growth Factor"/>
    <property type="match status" value="2"/>
</dbReference>
<reference evidence="2" key="1">
    <citation type="journal article" date="2020" name="bioRxiv">
        <title>Comparative genomics of Chlamydomonas.</title>
        <authorList>
            <person name="Craig R.J."/>
            <person name="Hasan A.R."/>
            <person name="Ness R.W."/>
            <person name="Keightley P.D."/>
        </authorList>
    </citation>
    <scope>NUCLEOTIDE SEQUENCE</scope>
    <source>
        <strain evidence="2">CCAP 11/70</strain>
    </source>
</reference>
<dbReference type="InterPro" id="IPR001480">
    <property type="entry name" value="Bulb-type_lectin_dom"/>
</dbReference>
<accession>A0A835XNC0</accession>
<protein>
    <recommendedName>
        <fullName evidence="1">Bulb-type lectin domain-containing protein</fullName>
    </recommendedName>
</protein>
<dbReference type="InterPro" id="IPR003609">
    <property type="entry name" value="Pan_app"/>
</dbReference>
<feature type="domain" description="Bulb-type lectin" evidence="1">
    <location>
        <begin position="404"/>
        <end position="531"/>
    </location>
</feature>
<dbReference type="SUPFAM" id="SSF51110">
    <property type="entry name" value="alpha-D-mannose-specific plant lectins"/>
    <property type="match status" value="1"/>
</dbReference>